<protein>
    <recommendedName>
        <fullName evidence="2">HTH cro/C1-type domain-containing protein</fullName>
    </recommendedName>
</protein>
<dbReference type="EMBL" id="QGSZ01000074">
    <property type="protein sequence ID" value="RQX09072.1"/>
    <property type="molecule type" value="Genomic_DNA"/>
</dbReference>
<feature type="domain" description="HTH cro/C1-type" evidence="2">
    <location>
        <begin position="12"/>
        <end position="66"/>
    </location>
</feature>
<keyword evidence="4" id="KW-1185">Reference proteome</keyword>
<keyword evidence="1" id="KW-0238">DNA-binding</keyword>
<dbReference type="CDD" id="cd00093">
    <property type="entry name" value="HTH_XRE"/>
    <property type="match status" value="1"/>
</dbReference>
<evidence type="ECO:0000256" key="1">
    <source>
        <dbReference type="ARBA" id="ARBA00023125"/>
    </source>
</evidence>
<dbReference type="InterPro" id="IPR001387">
    <property type="entry name" value="Cro/C1-type_HTH"/>
</dbReference>
<dbReference type="AlphaFoldDB" id="A0A3N9X7Y7"/>
<gene>
    <name evidence="3" type="ORF">DLJ59_01190</name>
</gene>
<dbReference type="PANTHER" id="PTHR46558">
    <property type="entry name" value="TRACRIPTIONAL REGULATORY PROTEIN-RELATED-RELATED"/>
    <property type="match status" value="1"/>
</dbReference>
<dbReference type="InterPro" id="IPR010982">
    <property type="entry name" value="Lambda_DNA-bd_dom_sf"/>
</dbReference>
<comment type="caution">
    <text evidence="3">The sequence shown here is derived from an EMBL/GenBank/DDBJ whole genome shotgun (WGS) entry which is preliminary data.</text>
</comment>
<dbReference type="SUPFAM" id="SSF47413">
    <property type="entry name" value="lambda repressor-like DNA-binding domains"/>
    <property type="match status" value="1"/>
</dbReference>
<dbReference type="OrthoDB" id="4509586at2"/>
<evidence type="ECO:0000313" key="4">
    <source>
        <dbReference type="Proteomes" id="UP000282312"/>
    </source>
</evidence>
<dbReference type="Gene3D" id="1.10.260.40">
    <property type="entry name" value="lambda repressor-like DNA-binding domains"/>
    <property type="match status" value="1"/>
</dbReference>
<proteinExistence type="predicted"/>
<dbReference type="RefSeq" id="WP_124770668.1">
    <property type="nucleotide sequence ID" value="NZ_QGSZ01000074.1"/>
</dbReference>
<organism evidence="3 4">
    <name type="scientific">Micromonospora inaquosa</name>
    <dbReference type="NCBI Taxonomy" id="2203716"/>
    <lineage>
        <taxon>Bacteria</taxon>
        <taxon>Bacillati</taxon>
        <taxon>Actinomycetota</taxon>
        <taxon>Actinomycetes</taxon>
        <taxon>Micromonosporales</taxon>
        <taxon>Micromonosporaceae</taxon>
        <taxon>Micromonospora</taxon>
    </lineage>
</organism>
<dbReference type="Proteomes" id="UP000282312">
    <property type="component" value="Unassembled WGS sequence"/>
</dbReference>
<evidence type="ECO:0000259" key="2">
    <source>
        <dbReference type="PROSITE" id="PS50943"/>
    </source>
</evidence>
<dbReference type="PANTHER" id="PTHR46558:SF4">
    <property type="entry name" value="DNA-BIDING PHAGE PROTEIN"/>
    <property type="match status" value="1"/>
</dbReference>
<dbReference type="Pfam" id="PF01381">
    <property type="entry name" value="HTH_3"/>
    <property type="match status" value="1"/>
</dbReference>
<sequence length="72" mass="8132">MPTRRTFNGELLRQKRTASGYNQRALAQALQVDYTTVSHWEIGRRSPKALTLLQLAEVLNCQVGDLFEAVAE</sequence>
<reference evidence="3 4" key="1">
    <citation type="submission" date="2018-05" db="EMBL/GenBank/DDBJ databases">
        <title>Micromonospora from Atacama Desert.</title>
        <authorList>
            <person name="Carro L."/>
            <person name="Goodfellow M."/>
            <person name="Klenk H.-P."/>
        </authorList>
    </citation>
    <scope>NUCLEOTIDE SEQUENCE [LARGE SCALE GENOMIC DNA]</scope>
    <source>
        <strain evidence="3 4">LB39</strain>
    </source>
</reference>
<dbReference type="PROSITE" id="PS50943">
    <property type="entry name" value="HTH_CROC1"/>
    <property type="match status" value="1"/>
</dbReference>
<name>A0A3N9X7Y7_9ACTN</name>
<evidence type="ECO:0000313" key="3">
    <source>
        <dbReference type="EMBL" id="RQX09072.1"/>
    </source>
</evidence>
<dbReference type="SMART" id="SM00530">
    <property type="entry name" value="HTH_XRE"/>
    <property type="match status" value="1"/>
</dbReference>
<accession>A0A3N9X7Y7</accession>
<dbReference type="GO" id="GO:0003677">
    <property type="term" value="F:DNA binding"/>
    <property type="evidence" value="ECO:0007669"/>
    <property type="project" value="UniProtKB-KW"/>
</dbReference>